<accession>A0A0D0CWL4</accession>
<evidence type="ECO:0000313" key="2">
    <source>
        <dbReference type="EMBL" id="KIK79923.1"/>
    </source>
</evidence>
<dbReference type="AlphaFoldDB" id="A0A0D0CWL4"/>
<feature type="compositionally biased region" description="Polar residues" evidence="1">
    <location>
        <begin position="23"/>
        <end position="42"/>
    </location>
</feature>
<proteinExistence type="predicted"/>
<reference evidence="3" key="2">
    <citation type="submission" date="2015-01" db="EMBL/GenBank/DDBJ databases">
        <title>Evolutionary Origins and Diversification of the Mycorrhizal Mutualists.</title>
        <authorList>
            <consortium name="DOE Joint Genome Institute"/>
            <consortium name="Mycorrhizal Genomics Consortium"/>
            <person name="Kohler A."/>
            <person name="Kuo A."/>
            <person name="Nagy L.G."/>
            <person name="Floudas D."/>
            <person name="Copeland A."/>
            <person name="Barry K.W."/>
            <person name="Cichocki N."/>
            <person name="Veneault-Fourrey C."/>
            <person name="LaButti K."/>
            <person name="Lindquist E.A."/>
            <person name="Lipzen A."/>
            <person name="Lundell T."/>
            <person name="Morin E."/>
            <person name="Murat C."/>
            <person name="Riley R."/>
            <person name="Ohm R."/>
            <person name="Sun H."/>
            <person name="Tunlid A."/>
            <person name="Henrissat B."/>
            <person name="Grigoriev I.V."/>
            <person name="Hibbett D.S."/>
            <person name="Martin F."/>
        </authorList>
    </citation>
    <scope>NUCLEOTIDE SEQUENCE [LARGE SCALE GENOMIC DNA]</scope>
    <source>
        <strain evidence="3">Ve08.2h10</strain>
    </source>
</reference>
<organism evidence="2 3">
    <name type="scientific">Paxillus rubicundulus Ve08.2h10</name>
    <dbReference type="NCBI Taxonomy" id="930991"/>
    <lineage>
        <taxon>Eukaryota</taxon>
        <taxon>Fungi</taxon>
        <taxon>Dikarya</taxon>
        <taxon>Basidiomycota</taxon>
        <taxon>Agaricomycotina</taxon>
        <taxon>Agaricomycetes</taxon>
        <taxon>Agaricomycetidae</taxon>
        <taxon>Boletales</taxon>
        <taxon>Paxilineae</taxon>
        <taxon>Paxillaceae</taxon>
        <taxon>Paxillus</taxon>
    </lineage>
</organism>
<protein>
    <submittedName>
        <fullName evidence="2">Uncharacterized protein</fullName>
    </submittedName>
</protein>
<sequence length="102" mass="10681">MSSSIAAPQSTSNIVAHLGLLSQPSTSSGVRNPAASSSHSLNTPTSTSTIDSSTATLDESASDLGEEDSLCMIMQTLRERSDLDNVSGIHNFTPTLEKIKLM</sequence>
<evidence type="ECO:0000256" key="1">
    <source>
        <dbReference type="SAM" id="MobiDB-lite"/>
    </source>
</evidence>
<feature type="compositionally biased region" description="Low complexity" evidence="1">
    <location>
        <begin position="43"/>
        <end position="56"/>
    </location>
</feature>
<gene>
    <name evidence="2" type="ORF">PAXRUDRAFT_16068</name>
</gene>
<feature type="region of interest" description="Disordered" evidence="1">
    <location>
        <begin position="23"/>
        <end position="65"/>
    </location>
</feature>
<reference evidence="2 3" key="1">
    <citation type="submission" date="2014-04" db="EMBL/GenBank/DDBJ databases">
        <authorList>
            <consortium name="DOE Joint Genome Institute"/>
            <person name="Kuo A."/>
            <person name="Kohler A."/>
            <person name="Jargeat P."/>
            <person name="Nagy L.G."/>
            <person name="Floudas D."/>
            <person name="Copeland A."/>
            <person name="Barry K.W."/>
            <person name="Cichocki N."/>
            <person name="Veneault-Fourrey C."/>
            <person name="LaButti K."/>
            <person name="Lindquist E.A."/>
            <person name="Lipzen A."/>
            <person name="Lundell T."/>
            <person name="Morin E."/>
            <person name="Murat C."/>
            <person name="Sun H."/>
            <person name="Tunlid A."/>
            <person name="Henrissat B."/>
            <person name="Grigoriev I.V."/>
            <person name="Hibbett D.S."/>
            <person name="Martin F."/>
            <person name="Nordberg H.P."/>
            <person name="Cantor M.N."/>
            <person name="Hua S.X."/>
        </authorList>
    </citation>
    <scope>NUCLEOTIDE SEQUENCE [LARGE SCALE GENOMIC DNA]</scope>
    <source>
        <strain evidence="2 3">Ve08.2h10</strain>
    </source>
</reference>
<dbReference type="HOGENOM" id="CLU_2278342_0_0_1"/>
<dbReference type="EMBL" id="KN826147">
    <property type="protein sequence ID" value="KIK79923.1"/>
    <property type="molecule type" value="Genomic_DNA"/>
</dbReference>
<name>A0A0D0CWL4_9AGAM</name>
<dbReference type="Proteomes" id="UP000054538">
    <property type="component" value="Unassembled WGS sequence"/>
</dbReference>
<dbReference type="InParanoid" id="A0A0D0CWL4"/>
<keyword evidence="3" id="KW-1185">Reference proteome</keyword>
<evidence type="ECO:0000313" key="3">
    <source>
        <dbReference type="Proteomes" id="UP000054538"/>
    </source>
</evidence>